<dbReference type="AlphaFoldDB" id="A0A8S2ZBG4"/>
<protein>
    <recommendedName>
        <fullName evidence="1">PiggyBac transposable element-derived protein domain-containing protein</fullName>
    </recommendedName>
</protein>
<evidence type="ECO:0000313" key="2">
    <source>
        <dbReference type="EMBL" id="CAF4616702.1"/>
    </source>
</evidence>
<reference evidence="2" key="1">
    <citation type="submission" date="2021-02" db="EMBL/GenBank/DDBJ databases">
        <authorList>
            <person name="Nowell W R."/>
        </authorList>
    </citation>
    <scope>NUCLEOTIDE SEQUENCE</scope>
</reference>
<feature type="non-terminal residue" evidence="2">
    <location>
        <position position="30"/>
    </location>
</feature>
<dbReference type="Pfam" id="PF13843">
    <property type="entry name" value="DDE_Tnp_1_7"/>
    <property type="match status" value="1"/>
</dbReference>
<accession>A0A8S2ZBG4</accession>
<dbReference type="EMBL" id="CAJOBI010107277">
    <property type="protein sequence ID" value="CAF4616702.1"/>
    <property type="molecule type" value="Genomic_DNA"/>
</dbReference>
<evidence type="ECO:0000259" key="1">
    <source>
        <dbReference type="Pfam" id="PF13843"/>
    </source>
</evidence>
<organism evidence="2 3">
    <name type="scientific">Rotaria magnacalcarata</name>
    <dbReference type="NCBI Taxonomy" id="392030"/>
    <lineage>
        <taxon>Eukaryota</taxon>
        <taxon>Metazoa</taxon>
        <taxon>Spiralia</taxon>
        <taxon>Gnathifera</taxon>
        <taxon>Rotifera</taxon>
        <taxon>Eurotatoria</taxon>
        <taxon>Bdelloidea</taxon>
        <taxon>Philodinida</taxon>
        <taxon>Philodinidae</taxon>
        <taxon>Rotaria</taxon>
    </lineage>
</organism>
<name>A0A8S2ZBG4_9BILA</name>
<comment type="caution">
    <text evidence="2">The sequence shown here is derived from an EMBL/GenBank/DDBJ whole genome shotgun (WGS) entry which is preliminary data.</text>
</comment>
<dbReference type="InterPro" id="IPR029526">
    <property type="entry name" value="PGBD"/>
</dbReference>
<sequence length="30" mass="3319">MPGGSLTVDEQLIPTRGRCNFRQYIPSKPG</sequence>
<feature type="domain" description="PiggyBac transposable element-derived protein" evidence="1">
    <location>
        <begin position="2"/>
        <end position="29"/>
    </location>
</feature>
<evidence type="ECO:0000313" key="3">
    <source>
        <dbReference type="Proteomes" id="UP000676336"/>
    </source>
</evidence>
<dbReference type="Proteomes" id="UP000676336">
    <property type="component" value="Unassembled WGS sequence"/>
</dbReference>
<gene>
    <name evidence="2" type="ORF">SMN809_LOCUS39704</name>
</gene>
<proteinExistence type="predicted"/>